<keyword evidence="6" id="KW-0732">Signal</keyword>
<evidence type="ECO:0000256" key="4">
    <source>
        <dbReference type="ARBA" id="ARBA00022827"/>
    </source>
</evidence>
<evidence type="ECO:0000256" key="3">
    <source>
        <dbReference type="ARBA" id="ARBA00022630"/>
    </source>
</evidence>
<dbReference type="InterPro" id="IPR012951">
    <property type="entry name" value="BBE"/>
</dbReference>
<keyword evidence="9" id="KW-1185">Reference proteome</keyword>
<dbReference type="GO" id="GO:0016491">
    <property type="term" value="F:oxidoreductase activity"/>
    <property type="evidence" value="ECO:0007669"/>
    <property type="project" value="UniProtKB-KW"/>
</dbReference>
<feature type="signal peptide" evidence="6">
    <location>
        <begin position="1"/>
        <end position="20"/>
    </location>
</feature>
<dbReference type="Gene3D" id="3.30.465.10">
    <property type="match status" value="2"/>
</dbReference>
<protein>
    <submittedName>
        <fullName evidence="8">FAD binding domain-containing protein</fullName>
    </submittedName>
</protein>
<dbReference type="PANTHER" id="PTHR42973">
    <property type="entry name" value="BINDING OXIDOREDUCTASE, PUTATIVE (AFU_ORTHOLOGUE AFUA_1G17690)-RELATED"/>
    <property type="match status" value="1"/>
</dbReference>
<dbReference type="Pfam" id="PF08031">
    <property type="entry name" value="BBE"/>
    <property type="match status" value="1"/>
</dbReference>
<dbReference type="InterPro" id="IPR006094">
    <property type="entry name" value="Oxid_FAD_bind_N"/>
</dbReference>
<sequence length="571" mass="62874">MVKLLTPLLCSFVAASSAAAKDCHCLPEDGNGCWPSIDKWDALNSTVGGRLVRVIPIGAVCHDPTYDEAACTALKANWDEVETHYESESSLMTAYSTGETCDPFAPRETPCTIGNYTTYTVDADAVDQVKATLKFAKTNNIRFVIRNTGHDFWGRSIGHGGLAVRIANFKDHSVFNWNGDSYKGPAFKMGAGMMGAEAQQALEPYGYVMVAGYCPSVAPAGGYVQGGGHSPLSSHFGMAADQTLEYEVITADGNLIRASRTEHPDLFFALNGGGAGTWGVVISMTVRVYPLTHMGAAQMFIDPSSMPADTFWAMVDKFYSLIPSLTDQGAYITYAFGPSHFGLFPFSAYNKTAAEVELMLKPFTDYLAANGITPLFTLYNDSPTYLQHVAANFAKSQPTKEWPSGGRLMPRPVLEDPARRASLVAAMRRIVASGALTSSTAMHPVDHTGNPTSLHPAWRDAHALVIMTWPWQNNAKDLMEQKVELFANDLSPLLIEVAPESGSYSNEGDMFMRGWRREMYGPNWERLLEIKEKYDPEGVFWSWHTPGADKWRVDGNGRMCRNVCRQRPFRR</sequence>
<dbReference type="InterPro" id="IPR036318">
    <property type="entry name" value="FAD-bd_PCMH-like_sf"/>
</dbReference>
<dbReference type="InterPro" id="IPR050416">
    <property type="entry name" value="FAD-linked_Oxidoreductase"/>
</dbReference>
<keyword evidence="4" id="KW-0274">FAD</keyword>
<evidence type="ECO:0000313" key="9">
    <source>
        <dbReference type="Proteomes" id="UP001174691"/>
    </source>
</evidence>
<feature type="chain" id="PRO_5041341306" evidence="6">
    <location>
        <begin position="21"/>
        <end position="571"/>
    </location>
</feature>
<dbReference type="GO" id="GO:0071949">
    <property type="term" value="F:FAD binding"/>
    <property type="evidence" value="ECO:0007669"/>
    <property type="project" value="InterPro"/>
</dbReference>
<evidence type="ECO:0000256" key="2">
    <source>
        <dbReference type="ARBA" id="ARBA00005466"/>
    </source>
</evidence>
<feature type="domain" description="FAD-binding PCMH-type" evidence="7">
    <location>
        <begin position="112"/>
        <end position="291"/>
    </location>
</feature>
<gene>
    <name evidence="8" type="ORF">NKR19_g8918</name>
</gene>
<proteinExistence type="inferred from homology"/>
<dbReference type="Proteomes" id="UP001174691">
    <property type="component" value="Unassembled WGS sequence"/>
</dbReference>
<reference evidence="8" key="1">
    <citation type="submission" date="2022-07" db="EMBL/GenBank/DDBJ databases">
        <title>Fungi with potential for degradation of polypropylene.</title>
        <authorList>
            <person name="Gostincar C."/>
        </authorList>
    </citation>
    <scope>NUCLEOTIDE SEQUENCE</scope>
    <source>
        <strain evidence="8">EXF-13287</strain>
    </source>
</reference>
<dbReference type="PROSITE" id="PS51387">
    <property type="entry name" value="FAD_PCMH"/>
    <property type="match status" value="1"/>
</dbReference>
<evidence type="ECO:0000313" key="8">
    <source>
        <dbReference type="EMBL" id="KAJ9133793.1"/>
    </source>
</evidence>
<keyword evidence="3" id="KW-0285">Flavoprotein</keyword>
<dbReference type="SUPFAM" id="SSF56176">
    <property type="entry name" value="FAD-binding/transporter-associated domain-like"/>
    <property type="match status" value="1"/>
</dbReference>
<evidence type="ECO:0000259" key="7">
    <source>
        <dbReference type="PROSITE" id="PS51387"/>
    </source>
</evidence>
<keyword evidence="5" id="KW-0560">Oxidoreductase</keyword>
<dbReference type="SUPFAM" id="SSF55103">
    <property type="entry name" value="FAD-linked oxidases, C-terminal domain"/>
    <property type="match status" value="1"/>
</dbReference>
<comment type="similarity">
    <text evidence="2">Belongs to the oxygen-dependent FAD-linked oxidoreductase family.</text>
</comment>
<dbReference type="InterPro" id="IPR016169">
    <property type="entry name" value="FAD-bd_PCMH_sub2"/>
</dbReference>
<dbReference type="PANTHER" id="PTHR42973:SF39">
    <property type="entry name" value="FAD-BINDING PCMH-TYPE DOMAIN-CONTAINING PROTEIN"/>
    <property type="match status" value="1"/>
</dbReference>
<evidence type="ECO:0000256" key="1">
    <source>
        <dbReference type="ARBA" id="ARBA00001974"/>
    </source>
</evidence>
<comment type="cofactor">
    <cofactor evidence="1">
        <name>FAD</name>
        <dbReference type="ChEBI" id="CHEBI:57692"/>
    </cofactor>
</comment>
<accession>A0AA38VE61</accession>
<dbReference type="InterPro" id="IPR016166">
    <property type="entry name" value="FAD-bd_PCMH"/>
</dbReference>
<evidence type="ECO:0000256" key="6">
    <source>
        <dbReference type="SAM" id="SignalP"/>
    </source>
</evidence>
<name>A0AA38VE61_9PEZI</name>
<dbReference type="AlphaFoldDB" id="A0AA38VE61"/>
<dbReference type="EMBL" id="JANBVN010000194">
    <property type="protein sequence ID" value="KAJ9133793.1"/>
    <property type="molecule type" value="Genomic_DNA"/>
</dbReference>
<dbReference type="InterPro" id="IPR016164">
    <property type="entry name" value="FAD-linked_Oxase-like_C"/>
</dbReference>
<organism evidence="8 9">
    <name type="scientific">Coniochaeta hoffmannii</name>
    <dbReference type="NCBI Taxonomy" id="91930"/>
    <lineage>
        <taxon>Eukaryota</taxon>
        <taxon>Fungi</taxon>
        <taxon>Dikarya</taxon>
        <taxon>Ascomycota</taxon>
        <taxon>Pezizomycotina</taxon>
        <taxon>Sordariomycetes</taxon>
        <taxon>Sordariomycetidae</taxon>
        <taxon>Coniochaetales</taxon>
        <taxon>Coniochaetaceae</taxon>
        <taxon>Coniochaeta</taxon>
    </lineage>
</organism>
<evidence type="ECO:0000256" key="5">
    <source>
        <dbReference type="ARBA" id="ARBA00023002"/>
    </source>
</evidence>
<dbReference type="Pfam" id="PF01565">
    <property type="entry name" value="FAD_binding_4"/>
    <property type="match status" value="1"/>
</dbReference>
<comment type="caution">
    <text evidence="8">The sequence shown here is derived from an EMBL/GenBank/DDBJ whole genome shotgun (WGS) entry which is preliminary data.</text>
</comment>